<gene>
    <name evidence="2" type="ORF">JQ619_38055</name>
</gene>
<feature type="chain" id="PRO_5045481889" description="Protein involved in meta-pathway of phenol degradation" evidence="1">
    <location>
        <begin position="25"/>
        <end position="355"/>
    </location>
</feature>
<feature type="signal peptide" evidence="1">
    <location>
        <begin position="1"/>
        <end position="24"/>
    </location>
</feature>
<dbReference type="Proteomes" id="UP001314635">
    <property type="component" value="Unassembled WGS sequence"/>
</dbReference>
<evidence type="ECO:0008006" key="4">
    <source>
        <dbReference type="Google" id="ProtNLM"/>
    </source>
</evidence>
<name>A0ABS5GJP8_9BRAD</name>
<evidence type="ECO:0000313" key="2">
    <source>
        <dbReference type="EMBL" id="MBR1141561.1"/>
    </source>
</evidence>
<reference evidence="3" key="1">
    <citation type="journal article" date="2021" name="ISME J.">
        <title>Evolutionary origin and ecological implication of a unique nif island in free-living Bradyrhizobium lineages.</title>
        <authorList>
            <person name="Tao J."/>
        </authorList>
    </citation>
    <scope>NUCLEOTIDE SEQUENCE [LARGE SCALE GENOMIC DNA]</scope>
    <source>
        <strain evidence="3">SZCCT0094</strain>
    </source>
</reference>
<keyword evidence="1" id="KW-0732">Signal</keyword>
<accession>A0ABS5GJP8</accession>
<proteinExistence type="predicted"/>
<comment type="caution">
    <text evidence="2">The sequence shown here is derived from an EMBL/GenBank/DDBJ whole genome shotgun (WGS) entry which is preliminary data.</text>
</comment>
<sequence length="355" mass="38333">MKPTLIYRGLLLFAAVVWTESAQAHGIAGNRYFAGTMTFDDPAVADEAIVPNFSYLGYPTQGSSVTENRINWAFARLLTPTLAATLDSGWIHQSWAIGHTSGFDKTNLGLKYEAYRDNKHEALVSMSLAWGIAHSGSIGVGADAPNTIQAGVTFGKGFGDLPDSLSWLRPFAVTGSIVDEEPVGSGGRALVPNLATGSFQNLSSPAVETLHWGLSIQYSTLYLTNRFTGSSPKGEPLNQWVPLVEFRFDSPRGQKTVATANPGFAYVAVTWQVAAEVILPMNHAGGNGPGFRAQLLLFLDDLMPSLFGWGDPAPGGVALYLAAKRPLNRARKRSRPIRVTIAPPRIRQRTLRPLP</sequence>
<protein>
    <recommendedName>
        <fullName evidence="4">Protein involved in meta-pathway of phenol degradation</fullName>
    </recommendedName>
</protein>
<dbReference type="EMBL" id="JAFCLK010000076">
    <property type="protein sequence ID" value="MBR1141561.1"/>
    <property type="molecule type" value="Genomic_DNA"/>
</dbReference>
<evidence type="ECO:0000313" key="3">
    <source>
        <dbReference type="Proteomes" id="UP001314635"/>
    </source>
</evidence>
<organism evidence="2 3">
    <name type="scientific">Bradyrhizobium denitrificans</name>
    <dbReference type="NCBI Taxonomy" id="2734912"/>
    <lineage>
        <taxon>Bacteria</taxon>
        <taxon>Pseudomonadati</taxon>
        <taxon>Pseudomonadota</taxon>
        <taxon>Alphaproteobacteria</taxon>
        <taxon>Hyphomicrobiales</taxon>
        <taxon>Nitrobacteraceae</taxon>
        <taxon>Bradyrhizobium</taxon>
    </lineage>
</organism>
<dbReference type="RefSeq" id="WP_172243637.1">
    <property type="nucleotide sequence ID" value="NZ_JABFDP010000053.1"/>
</dbReference>
<evidence type="ECO:0000256" key="1">
    <source>
        <dbReference type="SAM" id="SignalP"/>
    </source>
</evidence>
<keyword evidence="3" id="KW-1185">Reference proteome</keyword>